<sequence>MNGSSMQTNIPPPSSVPDNFPRDNSPSVVAGAQPKVCVVLSAGKYVAGQTDVVRQERWTICEDLAHQLLSKAEKDAETHPEYGNDVTLERIFAAVARKGWVSCSELTWLISRIQALLNGYRLWD</sequence>
<proteinExistence type="predicted"/>
<reference evidence="2 3" key="1">
    <citation type="submission" date="2020-04" db="EMBL/GenBank/DDBJ databases">
        <authorList>
            <person name="De Canck E."/>
        </authorList>
    </citation>
    <scope>NUCLEOTIDE SEQUENCE [LARGE SCALE GENOMIC DNA]</scope>
    <source>
        <strain evidence="2 3">LMG 27177</strain>
    </source>
</reference>
<gene>
    <name evidence="2" type="ORF">LMG27177_03699</name>
</gene>
<dbReference type="AlphaFoldDB" id="A0A6J5G9N3"/>
<dbReference type="EMBL" id="CADIKI010000010">
    <property type="protein sequence ID" value="CAB3794650.1"/>
    <property type="molecule type" value="Genomic_DNA"/>
</dbReference>
<accession>A0A6J5G9N3</accession>
<keyword evidence="3" id="KW-1185">Reference proteome</keyword>
<name>A0A6J5G9N3_9BURK</name>
<evidence type="ECO:0000313" key="2">
    <source>
        <dbReference type="EMBL" id="CAB3794650.1"/>
    </source>
</evidence>
<evidence type="ECO:0000313" key="3">
    <source>
        <dbReference type="Proteomes" id="UP000494252"/>
    </source>
</evidence>
<evidence type="ECO:0000256" key="1">
    <source>
        <dbReference type="SAM" id="MobiDB-lite"/>
    </source>
</evidence>
<organism evidence="2 3">
    <name type="scientific">Paraburkholderia fynbosensis</name>
    <dbReference type="NCBI Taxonomy" id="1200993"/>
    <lineage>
        <taxon>Bacteria</taxon>
        <taxon>Pseudomonadati</taxon>
        <taxon>Pseudomonadota</taxon>
        <taxon>Betaproteobacteria</taxon>
        <taxon>Burkholderiales</taxon>
        <taxon>Burkholderiaceae</taxon>
        <taxon>Paraburkholderia</taxon>
    </lineage>
</organism>
<protein>
    <submittedName>
        <fullName evidence="2">Uncharacterized protein</fullName>
    </submittedName>
</protein>
<feature type="region of interest" description="Disordered" evidence="1">
    <location>
        <begin position="1"/>
        <end position="27"/>
    </location>
</feature>
<dbReference type="Proteomes" id="UP000494252">
    <property type="component" value="Unassembled WGS sequence"/>
</dbReference>